<gene>
    <name evidence="1" type="ORF">H2200_001087</name>
</gene>
<evidence type="ECO:0000313" key="2">
    <source>
        <dbReference type="Proteomes" id="UP001172673"/>
    </source>
</evidence>
<organism evidence="1 2">
    <name type="scientific">Cladophialophora chaetospira</name>
    <dbReference type="NCBI Taxonomy" id="386627"/>
    <lineage>
        <taxon>Eukaryota</taxon>
        <taxon>Fungi</taxon>
        <taxon>Dikarya</taxon>
        <taxon>Ascomycota</taxon>
        <taxon>Pezizomycotina</taxon>
        <taxon>Eurotiomycetes</taxon>
        <taxon>Chaetothyriomycetidae</taxon>
        <taxon>Chaetothyriales</taxon>
        <taxon>Herpotrichiellaceae</taxon>
        <taxon>Cladophialophora</taxon>
    </lineage>
</organism>
<dbReference type="AlphaFoldDB" id="A0AA38XL61"/>
<sequence>MTPIAYWRCLWFVTKDQGAMRFSGACPRSTATIPQFMRPNTATPAPATTQYIAYRFMARDDVCRTLDLRSFNLDIQIMVLVTPEGFTIPQPDGRLSECCVSLGPEMVALLGLKTVAVNGGAT</sequence>
<dbReference type="EMBL" id="JAPDRK010000002">
    <property type="protein sequence ID" value="KAJ9615013.1"/>
    <property type="molecule type" value="Genomic_DNA"/>
</dbReference>
<evidence type="ECO:0000313" key="1">
    <source>
        <dbReference type="EMBL" id="KAJ9615013.1"/>
    </source>
</evidence>
<accession>A0AA38XL61</accession>
<dbReference type="Proteomes" id="UP001172673">
    <property type="component" value="Unassembled WGS sequence"/>
</dbReference>
<keyword evidence="2" id="KW-1185">Reference proteome</keyword>
<reference evidence="1" key="1">
    <citation type="submission" date="2022-10" db="EMBL/GenBank/DDBJ databases">
        <title>Culturing micro-colonial fungi from biological soil crusts in the Mojave desert and describing Neophaeococcomyces mojavensis, and introducing the new genera and species Taxawa tesnikishii.</title>
        <authorList>
            <person name="Kurbessoian T."/>
            <person name="Stajich J.E."/>
        </authorList>
    </citation>
    <scope>NUCLEOTIDE SEQUENCE</scope>
    <source>
        <strain evidence="1">TK_41</strain>
    </source>
</reference>
<comment type="caution">
    <text evidence="1">The sequence shown here is derived from an EMBL/GenBank/DDBJ whole genome shotgun (WGS) entry which is preliminary data.</text>
</comment>
<name>A0AA38XL61_9EURO</name>
<protein>
    <submittedName>
        <fullName evidence="1">Uncharacterized protein</fullName>
    </submittedName>
</protein>
<proteinExistence type="predicted"/>